<dbReference type="RefSeq" id="WP_377316463.1">
    <property type="nucleotide sequence ID" value="NZ_JBHUIY010000020.1"/>
</dbReference>
<comment type="caution">
    <text evidence="3">The sequence shown here is derived from an EMBL/GenBank/DDBJ whole genome shotgun (WGS) entry which is preliminary data.</text>
</comment>
<evidence type="ECO:0000313" key="4">
    <source>
        <dbReference type="Proteomes" id="UP001597296"/>
    </source>
</evidence>
<feature type="region of interest" description="Disordered" evidence="2">
    <location>
        <begin position="127"/>
        <end position="159"/>
    </location>
</feature>
<gene>
    <name evidence="3" type="ORF">ACFSNB_11045</name>
</gene>
<reference evidence="4" key="1">
    <citation type="journal article" date="2019" name="Int. J. Syst. Evol. Microbiol.">
        <title>The Global Catalogue of Microorganisms (GCM) 10K type strain sequencing project: providing services to taxonomists for standard genome sequencing and annotation.</title>
        <authorList>
            <consortium name="The Broad Institute Genomics Platform"/>
            <consortium name="The Broad Institute Genome Sequencing Center for Infectious Disease"/>
            <person name="Wu L."/>
            <person name="Ma J."/>
        </authorList>
    </citation>
    <scope>NUCLEOTIDE SEQUENCE [LARGE SCALE GENOMIC DNA]</scope>
    <source>
        <strain evidence="4">KCTC 15012</strain>
    </source>
</reference>
<feature type="compositionally biased region" description="Low complexity" evidence="2">
    <location>
        <begin position="150"/>
        <end position="159"/>
    </location>
</feature>
<dbReference type="EMBL" id="JBHUIY010000020">
    <property type="protein sequence ID" value="MFD2234341.1"/>
    <property type="molecule type" value="Genomic_DNA"/>
</dbReference>
<dbReference type="Proteomes" id="UP001597296">
    <property type="component" value="Unassembled WGS sequence"/>
</dbReference>
<keyword evidence="4" id="KW-1185">Reference proteome</keyword>
<comment type="similarity">
    <text evidence="1">Belongs to the bactofilin family.</text>
</comment>
<protein>
    <submittedName>
        <fullName evidence="3">Polymer-forming cytoskeletal protein</fullName>
    </submittedName>
</protein>
<evidence type="ECO:0000313" key="3">
    <source>
        <dbReference type="EMBL" id="MFD2234341.1"/>
    </source>
</evidence>
<dbReference type="Pfam" id="PF04519">
    <property type="entry name" value="Bactofilin"/>
    <property type="match status" value="1"/>
</dbReference>
<evidence type="ECO:0000256" key="2">
    <source>
        <dbReference type="SAM" id="MobiDB-lite"/>
    </source>
</evidence>
<name>A0ABW5CCB2_9PROT</name>
<proteinExistence type="inferred from homology"/>
<sequence length="159" mass="16133">MLSKFGKGGATPSRKPGAAISLIAADVRIVGNVTAEGEIQIDGQLEGDLRCDRLLVGESGRVTGEITSETIRIHGEVIGKITASAVVVARAGRVTGDIVHDSLEIEAGATLEGRMIRKSSVAAPALAANGEPARLAPPRPEDKKVSGKGPAPAAAAEPA</sequence>
<dbReference type="InterPro" id="IPR007607">
    <property type="entry name" value="BacA/B"/>
</dbReference>
<dbReference type="PANTHER" id="PTHR35024:SF4">
    <property type="entry name" value="POLYMER-FORMING CYTOSKELETAL PROTEIN"/>
    <property type="match status" value="1"/>
</dbReference>
<dbReference type="PANTHER" id="PTHR35024">
    <property type="entry name" value="HYPOTHETICAL CYTOSOLIC PROTEIN"/>
    <property type="match status" value="1"/>
</dbReference>
<accession>A0ABW5CCB2</accession>
<organism evidence="3 4">
    <name type="scientific">Phaeospirillum tilakii</name>
    <dbReference type="NCBI Taxonomy" id="741673"/>
    <lineage>
        <taxon>Bacteria</taxon>
        <taxon>Pseudomonadati</taxon>
        <taxon>Pseudomonadota</taxon>
        <taxon>Alphaproteobacteria</taxon>
        <taxon>Rhodospirillales</taxon>
        <taxon>Rhodospirillaceae</taxon>
        <taxon>Phaeospirillum</taxon>
    </lineage>
</organism>
<evidence type="ECO:0000256" key="1">
    <source>
        <dbReference type="ARBA" id="ARBA00044755"/>
    </source>
</evidence>